<dbReference type="OrthoDB" id="796042at2"/>
<accession>A0A4Q5LL18</accession>
<evidence type="ECO:0000313" key="2">
    <source>
        <dbReference type="EMBL" id="RYU90308.1"/>
    </source>
</evidence>
<feature type="signal peptide" evidence="1">
    <location>
        <begin position="1"/>
        <end position="20"/>
    </location>
</feature>
<dbReference type="NCBIfam" id="TIGR04183">
    <property type="entry name" value="Por_Secre_tail"/>
    <property type="match status" value="1"/>
</dbReference>
<dbReference type="AlphaFoldDB" id="A0A4Q5LL18"/>
<comment type="caution">
    <text evidence="2">The sequence shown here is derived from an EMBL/GenBank/DDBJ whole genome shotgun (WGS) entry which is preliminary data.</text>
</comment>
<keyword evidence="3" id="KW-1185">Reference proteome</keyword>
<reference evidence="2 3" key="1">
    <citation type="submission" date="2019-02" db="EMBL/GenBank/DDBJ databases">
        <title>Bacterial novel species Mucilaginibacter sp. 17JY9-4 isolated from soil.</title>
        <authorList>
            <person name="Jung H.-Y."/>
        </authorList>
    </citation>
    <scope>NUCLEOTIDE SEQUENCE [LARGE SCALE GENOMIC DNA]</scope>
    <source>
        <strain evidence="2 3">17JY9-4</strain>
    </source>
</reference>
<name>A0A4Q5LL18_9SPHI</name>
<dbReference type="InterPro" id="IPR026444">
    <property type="entry name" value="Secre_tail"/>
</dbReference>
<feature type="chain" id="PRO_5020499018" evidence="1">
    <location>
        <begin position="21"/>
        <end position="126"/>
    </location>
</feature>
<dbReference type="EMBL" id="SEWG01000004">
    <property type="protein sequence ID" value="RYU90308.1"/>
    <property type="molecule type" value="Genomic_DNA"/>
</dbReference>
<keyword evidence="1" id="KW-0732">Signal</keyword>
<gene>
    <name evidence="2" type="ORF">EWM62_12330</name>
</gene>
<evidence type="ECO:0000256" key="1">
    <source>
        <dbReference type="SAM" id="SignalP"/>
    </source>
</evidence>
<sequence>MKKSFTLAALLLVLSTGLFASAPAKTVADGDANSAIVFQAMRTALGFGVTINNPTATKSFVTITDNNNHVILLDKLGKGKSIEKAYNLSELENGTYTVTVTANNSTVTKKMNVYEEYGNKAYLFLQ</sequence>
<organism evidence="2 3">
    <name type="scientific">Mucilaginibacter terrigena</name>
    <dbReference type="NCBI Taxonomy" id="2492395"/>
    <lineage>
        <taxon>Bacteria</taxon>
        <taxon>Pseudomonadati</taxon>
        <taxon>Bacteroidota</taxon>
        <taxon>Sphingobacteriia</taxon>
        <taxon>Sphingobacteriales</taxon>
        <taxon>Sphingobacteriaceae</taxon>
        <taxon>Mucilaginibacter</taxon>
    </lineage>
</organism>
<protein>
    <submittedName>
        <fullName evidence="2">T9SS type A sorting domain-containing protein</fullName>
    </submittedName>
</protein>
<evidence type="ECO:0000313" key="3">
    <source>
        <dbReference type="Proteomes" id="UP000293331"/>
    </source>
</evidence>
<dbReference type="RefSeq" id="WP_129876961.1">
    <property type="nucleotide sequence ID" value="NZ_SEWG01000004.1"/>
</dbReference>
<dbReference type="Proteomes" id="UP000293331">
    <property type="component" value="Unassembled WGS sequence"/>
</dbReference>
<proteinExistence type="predicted"/>